<dbReference type="RefSeq" id="WP_100770965.1">
    <property type="nucleotide sequence ID" value="NZ_PIQN01000007.1"/>
</dbReference>
<dbReference type="EMBL" id="PIQN01000007">
    <property type="protein sequence ID" value="PKA43294.1"/>
    <property type="molecule type" value="Genomic_DNA"/>
</dbReference>
<dbReference type="STRING" id="1041146.GCA_000427985_06341"/>
<sequence>MMPVRELDVRQLLKDGVMPFQVIMETVESLHPDESLRLLVIFEPVPLIRQLNERGYSHHSTKRAEDDWEIVFTPLAPAASPAADDSAAPAPDIWPEPEWNLDLTDLAPPEPMERILARIETMNPGEVLFALLAREPVFLFNELKRRGHEWAGNFDVSGSTYRIMIRVNPSARVS</sequence>
<proteinExistence type="predicted"/>
<feature type="domain" description="DUF2249" evidence="1">
    <location>
        <begin position="6"/>
        <end position="73"/>
    </location>
</feature>
<reference evidence="2 3" key="1">
    <citation type="submission" date="2017-11" db="EMBL/GenBank/DDBJ databases">
        <authorList>
            <person name="Han C.G."/>
        </authorList>
    </citation>
    <scope>NUCLEOTIDE SEQUENCE [LARGE SCALE GENOMIC DNA]</scope>
    <source>
        <strain evidence="2 3">HCNT1</strain>
    </source>
</reference>
<evidence type="ECO:0000313" key="3">
    <source>
        <dbReference type="Proteomes" id="UP000232164"/>
    </source>
</evidence>
<dbReference type="Proteomes" id="UP000232164">
    <property type="component" value="Unassembled WGS sequence"/>
</dbReference>
<evidence type="ECO:0000313" key="2">
    <source>
        <dbReference type="EMBL" id="PKA43294.1"/>
    </source>
</evidence>
<accession>A0A2N0DB37</accession>
<dbReference type="SUPFAM" id="SSF64307">
    <property type="entry name" value="SirA-like"/>
    <property type="match status" value="1"/>
</dbReference>
<dbReference type="Pfam" id="PF10006">
    <property type="entry name" value="DUF2249"/>
    <property type="match status" value="2"/>
</dbReference>
<gene>
    <name evidence="2" type="ORF">CWR43_09910</name>
</gene>
<dbReference type="InterPro" id="IPR036868">
    <property type="entry name" value="TusA-like_sf"/>
</dbReference>
<feature type="domain" description="DUF2249" evidence="1">
    <location>
        <begin position="101"/>
        <end position="166"/>
    </location>
</feature>
<dbReference type="InterPro" id="IPR018720">
    <property type="entry name" value="DUF2249"/>
</dbReference>
<comment type="caution">
    <text evidence="2">The sequence shown here is derived from an EMBL/GenBank/DDBJ whole genome shotgun (WGS) entry which is preliminary data.</text>
</comment>
<organism evidence="2 3">
    <name type="scientific">Rhizobium sullae</name>
    <name type="common">Rhizobium hedysari</name>
    <dbReference type="NCBI Taxonomy" id="50338"/>
    <lineage>
        <taxon>Bacteria</taxon>
        <taxon>Pseudomonadati</taxon>
        <taxon>Pseudomonadota</taxon>
        <taxon>Alphaproteobacteria</taxon>
        <taxon>Hyphomicrobiales</taxon>
        <taxon>Rhizobiaceae</taxon>
        <taxon>Rhizobium/Agrobacterium group</taxon>
        <taxon>Rhizobium</taxon>
    </lineage>
</organism>
<name>A0A2N0DB37_RHISU</name>
<reference evidence="2 3" key="2">
    <citation type="submission" date="2017-12" db="EMBL/GenBank/DDBJ databases">
        <title>Genome sequence of Rhizobium sullae HCNT1 isolated from Sulla coronaria nodules and featuring peculiar denitrification phenotypes.</title>
        <authorList>
            <person name="De Diego-Diaz B."/>
            <person name="Treu L."/>
            <person name="Campanaro S."/>
            <person name="Da Silva Duarte V."/>
            <person name="Basaglia M."/>
            <person name="Favaro L."/>
            <person name="Casella S."/>
            <person name="Squartini A."/>
        </authorList>
    </citation>
    <scope>NUCLEOTIDE SEQUENCE [LARGE SCALE GENOMIC DNA]</scope>
    <source>
        <strain evidence="2 3">HCNT1</strain>
    </source>
</reference>
<evidence type="ECO:0000259" key="1">
    <source>
        <dbReference type="Pfam" id="PF10006"/>
    </source>
</evidence>
<protein>
    <submittedName>
        <fullName evidence="2">Universal stress protein</fullName>
    </submittedName>
</protein>
<dbReference type="AlphaFoldDB" id="A0A2N0DB37"/>